<dbReference type="Pfam" id="PF00501">
    <property type="entry name" value="AMP-binding"/>
    <property type="match status" value="1"/>
</dbReference>
<dbReference type="SUPFAM" id="SSF56801">
    <property type="entry name" value="Acetyl-CoA synthetase-like"/>
    <property type="match status" value="1"/>
</dbReference>
<accession>A0ABW7TJN4</accession>
<dbReference type="PANTHER" id="PTHR43201:SF32">
    <property type="entry name" value="2-SUCCINYLBENZOATE--COA LIGASE, CHLOROPLASTIC_PEROXISOMAL"/>
    <property type="match status" value="1"/>
</dbReference>
<dbReference type="InterPro" id="IPR045851">
    <property type="entry name" value="AMP-bd_C_sf"/>
</dbReference>
<dbReference type="InterPro" id="IPR042099">
    <property type="entry name" value="ANL_N_sf"/>
</dbReference>
<reference evidence="3 4" key="1">
    <citation type="submission" date="2024-10" db="EMBL/GenBank/DDBJ databases">
        <title>The Natural Products Discovery Center: Release of the First 8490 Sequenced Strains for Exploring Actinobacteria Biosynthetic Diversity.</title>
        <authorList>
            <person name="Kalkreuter E."/>
            <person name="Kautsar S.A."/>
            <person name="Yang D."/>
            <person name="Bader C.D."/>
            <person name="Teijaro C.N."/>
            <person name="Fluegel L."/>
            <person name="Davis C.M."/>
            <person name="Simpson J.R."/>
            <person name="Lauterbach L."/>
            <person name="Steele A.D."/>
            <person name="Gui C."/>
            <person name="Meng S."/>
            <person name="Li G."/>
            <person name="Viehrig K."/>
            <person name="Ye F."/>
            <person name="Su P."/>
            <person name="Kiefer A.F."/>
            <person name="Nichols A."/>
            <person name="Cepeda A.J."/>
            <person name="Yan W."/>
            <person name="Fan B."/>
            <person name="Jiang Y."/>
            <person name="Adhikari A."/>
            <person name="Zheng C.-J."/>
            <person name="Schuster L."/>
            <person name="Cowan T.M."/>
            <person name="Smanski M.J."/>
            <person name="Chevrette M.G."/>
            <person name="De Carvalho L.P.S."/>
            <person name="Shen B."/>
        </authorList>
    </citation>
    <scope>NUCLEOTIDE SEQUENCE [LARGE SCALE GENOMIC DNA]</scope>
    <source>
        <strain evidence="3 4">NPDC020568</strain>
    </source>
</reference>
<dbReference type="PROSITE" id="PS00455">
    <property type="entry name" value="AMP_BINDING"/>
    <property type="match status" value="1"/>
</dbReference>
<gene>
    <name evidence="3" type="ORF">ACH4WX_06345</name>
</gene>
<evidence type="ECO:0000259" key="2">
    <source>
        <dbReference type="Pfam" id="PF13193"/>
    </source>
</evidence>
<dbReference type="EMBL" id="JBIRUQ010000001">
    <property type="protein sequence ID" value="MFI1460328.1"/>
    <property type="molecule type" value="Genomic_DNA"/>
</dbReference>
<evidence type="ECO:0000259" key="1">
    <source>
        <dbReference type="Pfam" id="PF00501"/>
    </source>
</evidence>
<name>A0ABW7TJN4_9NOCA</name>
<keyword evidence="4" id="KW-1185">Reference proteome</keyword>
<dbReference type="Pfam" id="PF13193">
    <property type="entry name" value="AMP-binding_C"/>
    <property type="match status" value="1"/>
</dbReference>
<dbReference type="InterPro" id="IPR000873">
    <property type="entry name" value="AMP-dep_synth/lig_dom"/>
</dbReference>
<dbReference type="Proteomes" id="UP001611263">
    <property type="component" value="Unassembled WGS sequence"/>
</dbReference>
<dbReference type="InterPro" id="IPR020845">
    <property type="entry name" value="AMP-binding_CS"/>
</dbReference>
<comment type="caution">
    <text evidence="3">The sequence shown here is derived from an EMBL/GenBank/DDBJ whole genome shotgun (WGS) entry which is preliminary data.</text>
</comment>
<dbReference type="Gene3D" id="3.30.300.30">
    <property type="match status" value="1"/>
</dbReference>
<dbReference type="RefSeq" id="WP_033241928.1">
    <property type="nucleotide sequence ID" value="NZ_JBIRUQ010000001.1"/>
</dbReference>
<proteinExistence type="predicted"/>
<dbReference type="NCBIfam" id="NF005863">
    <property type="entry name" value="PRK07798.1"/>
    <property type="match status" value="1"/>
</dbReference>
<dbReference type="GeneID" id="93509071"/>
<organism evidence="3 4">
    <name type="scientific">Nocardia carnea</name>
    <dbReference type="NCBI Taxonomy" id="37328"/>
    <lineage>
        <taxon>Bacteria</taxon>
        <taxon>Bacillati</taxon>
        <taxon>Actinomycetota</taxon>
        <taxon>Actinomycetes</taxon>
        <taxon>Mycobacteriales</taxon>
        <taxon>Nocardiaceae</taxon>
        <taxon>Nocardia</taxon>
    </lineage>
</organism>
<evidence type="ECO:0000313" key="4">
    <source>
        <dbReference type="Proteomes" id="UP001611263"/>
    </source>
</evidence>
<protein>
    <submittedName>
        <fullName evidence="3">Acyl-CoA synthetase</fullName>
    </submittedName>
</protein>
<evidence type="ECO:0000313" key="3">
    <source>
        <dbReference type="EMBL" id="MFI1460328.1"/>
    </source>
</evidence>
<dbReference type="InterPro" id="IPR025110">
    <property type="entry name" value="AMP-bd_C"/>
</dbReference>
<feature type="domain" description="AMP-dependent synthetase/ligase" evidence="1">
    <location>
        <begin position="10"/>
        <end position="342"/>
    </location>
</feature>
<dbReference type="PANTHER" id="PTHR43201">
    <property type="entry name" value="ACYL-COA SYNTHETASE"/>
    <property type="match status" value="1"/>
</dbReference>
<feature type="domain" description="AMP-binding enzyme C-terminal" evidence="2">
    <location>
        <begin position="446"/>
        <end position="521"/>
    </location>
</feature>
<dbReference type="Gene3D" id="3.40.50.12780">
    <property type="entry name" value="N-terminal domain of ligase-like"/>
    <property type="match status" value="1"/>
</dbReference>
<sequence length="542" mass="58737">MTEWSIGPVFDAVAAAAPDRTMTICGGRRTTFGETALLTRRFADFLASRGLGAHTPREQLERWECGQDRVALIMRNDRYLDVMIGCMKARTVPVNINYHYTEHEIADLLAYIRPRAIVFHRSFGPVVAAAAPEGVDLLVSVDDGSEIDEQPGAVRFEEAVAAGAADRVIETSPDDLVMLCTGGTTGRPKGVLWRQSDMYVSSMNGADHESLAPLAQLVAATGYVWFAVSPLSHAAGIWTSFAGLLAGQTILLYDDRMKFDAHTALTAAQQERAALMTIVGDAYAGPLVRELRARRYVLDSLMAIGTGGAATNPKHRHELLELLPHATVVEGYGSSETGGMGYGRSSKGAEVDTFAPMPGGTAVSPDRSRFLEPGDTEIGWAARTGRVPLGYFDAPEATERTFPVIDGQRLAIPGDRAAVARDGSLRLLGRDSLVVNTGGEKVFVEEIEEVLRAHAGVHDALVVGRQSPRWGQEVVALVCITDGLEITDLVLREACRLRLAGFKVPKEIIFVTEIRRLGNGKPDYRWAKQRVTVDAAAENEVR</sequence>